<dbReference type="HOGENOM" id="CLU_041674_0_1_7"/>
<evidence type="ECO:0000313" key="4">
    <source>
        <dbReference type="Proteomes" id="UP000019140"/>
    </source>
</evidence>
<organism evidence="3 4">
    <name type="scientific">Candidatus Entotheonella gemina</name>
    <dbReference type="NCBI Taxonomy" id="1429439"/>
    <lineage>
        <taxon>Bacteria</taxon>
        <taxon>Pseudomonadati</taxon>
        <taxon>Nitrospinota/Tectimicrobiota group</taxon>
        <taxon>Candidatus Tectimicrobiota</taxon>
        <taxon>Candidatus Entotheonellia</taxon>
        <taxon>Candidatus Entotheonellales</taxon>
        <taxon>Candidatus Entotheonellaceae</taxon>
        <taxon>Candidatus Entotheonella</taxon>
    </lineage>
</organism>
<gene>
    <name evidence="3" type="ORF">ETSY2_31480</name>
</gene>
<dbReference type="PATRIC" id="fig|1429439.4.peg.5337"/>
<keyword evidence="4" id="KW-1185">Reference proteome</keyword>
<dbReference type="InterPro" id="IPR029767">
    <property type="entry name" value="WecB-like"/>
</dbReference>
<dbReference type="EMBL" id="AZHX01001337">
    <property type="protein sequence ID" value="ETX03974.1"/>
    <property type="molecule type" value="Genomic_DNA"/>
</dbReference>
<comment type="similarity">
    <text evidence="1">Belongs to the UDP-N-acetylglucosamine 2-epimerase family.</text>
</comment>
<dbReference type="PANTHER" id="PTHR43174:SF1">
    <property type="entry name" value="UDP-N-ACETYLGLUCOSAMINE 2-EPIMERASE"/>
    <property type="match status" value="1"/>
</dbReference>
<reference evidence="3 4" key="1">
    <citation type="journal article" date="2014" name="Nature">
        <title>An environmental bacterial taxon with a large and distinct metabolic repertoire.</title>
        <authorList>
            <person name="Wilson M.C."/>
            <person name="Mori T."/>
            <person name="Ruckert C."/>
            <person name="Uria A.R."/>
            <person name="Helf M.J."/>
            <person name="Takada K."/>
            <person name="Gernert C."/>
            <person name="Steffens U.A."/>
            <person name="Heycke N."/>
            <person name="Schmitt S."/>
            <person name="Rinke C."/>
            <person name="Helfrich E.J."/>
            <person name="Brachmann A.O."/>
            <person name="Gurgui C."/>
            <person name="Wakimoto T."/>
            <person name="Kracht M."/>
            <person name="Crusemann M."/>
            <person name="Hentschel U."/>
            <person name="Abe I."/>
            <person name="Matsunaga S."/>
            <person name="Kalinowski J."/>
            <person name="Takeyama H."/>
            <person name="Piel J."/>
        </authorList>
    </citation>
    <scope>NUCLEOTIDE SEQUENCE [LARGE SCALE GENOMIC DNA]</scope>
    <source>
        <strain evidence="4">TSY2</strain>
    </source>
</reference>
<dbReference type="InterPro" id="IPR003331">
    <property type="entry name" value="UDP_GlcNAc_Epimerase_2_dom"/>
</dbReference>
<name>W4M0V6_9BACT</name>
<dbReference type="PANTHER" id="PTHR43174">
    <property type="entry name" value="UDP-N-ACETYLGLUCOSAMINE 2-EPIMERASE"/>
    <property type="match status" value="1"/>
</dbReference>
<evidence type="ECO:0000256" key="1">
    <source>
        <dbReference type="RuleBase" id="RU003513"/>
    </source>
</evidence>
<dbReference type="Pfam" id="PF02350">
    <property type="entry name" value="Epimerase_2"/>
    <property type="match status" value="1"/>
</dbReference>
<evidence type="ECO:0000259" key="2">
    <source>
        <dbReference type="Pfam" id="PF02350"/>
    </source>
</evidence>
<dbReference type="Proteomes" id="UP000019140">
    <property type="component" value="Unassembled WGS sequence"/>
</dbReference>
<sequence length="359" mass="39765">MLNILHVVGARPNFMKVAPVLAALDSRLMCSQRLVHTGQHYDANMSDVFFQQLGLPQPDVSLGVGSGSHAVQTAQIMIRFEEVVEEQRPDLVLVYGDVNSTVAAALVCAKLLIPVGHVEAGLRSFDRTMPEEINRLMTDQIADLLFTPSPDGDANLLREGIASDAIHHVGNVMIDTLVRLLPQAQSPRIDALAARYALVTLHRPSNVDGEAMLQRLMATLQEVSRELQVIFPIHPRTRARLQSFGLTVADDDRFLLLDPLGYLEFLALQRQATLVITDSGGVQEESTYLRVPCLTVRENTERPITIDVGTNVLVGQDMERLRAEIDHILAGTFKTGMIPQRWDGKAGERIADVIKMWQQ</sequence>
<dbReference type="CDD" id="cd03786">
    <property type="entry name" value="GTB_UDP-GlcNAc_2-Epimerase"/>
    <property type="match status" value="1"/>
</dbReference>
<dbReference type="SUPFAM" id="SSF53756">
    <property type="entry name" value="UDP-Glycosyltransferase/glycogen phosphorylase"/>
    <property type="match status" value="1"/>
</dbReference>
<dbReference type="Gene3D" id="3.40.50.2000">
    <property type="entry name" value="Glycogen Phosphorylase B"/>
    <property type="match status" value="2"/>
</dbReference>
<dbReference type="GO" id="GO:0016853">
    <property type="term" value="F:isomerase activity"/>
    <property type="evidence" value="ECO:0007669"/>
    <property type="project" value="UniProtKB-KW"/>
</dbReference>
<protein>
    <submittedName>
        <fullName evidence="3">UDP-N-acetylglucosamine 2-epimerase</fullName>
    </submittedName>
</protein>
<feature type="domain" description="UDP-N-acetylglucosamine 2-epimerase" evidence="2">
    <location>
        <begin position="24"/>
        <end position="355"/>
    </location>
</feature>
<accession>W4M0V6</accession>
<comment type="caution">
    <text evidence="3">The sequence shown here is derived from an EMBL/GenBank/DDBJ whole genome shotgun (WGS) entry which is preliminary data.</text>
</comment>
<keyword evidence="1" id="KW-0413">Isomerase</keyword>
<proteinExistence type="inferred from homology"/>
<dbReference type="AlphaFoldDB" id="W4M0V6"/>
<dbReference type="NCBIfam" id="TIGR00236">
    <property type="entry name" value="wecB"/>
    <property type="match status" value="1"/>
</dbReference>
<evidence type="ECO:0000313" key="3">
    <source>
        <dbReference type="EMBL" id="ETX03974.1"/>
    </source>
</evidence>